<dbReference type="CDD" id="cd11059">
    <property type="entry name" value="CYP_fungal"/>
    <property type="match status" value="1"/>
</dbReference>
<comment type="cofactor">
    <cofactor evidence="1 5">
        <name>heme</name>
        <dbReference type="ChEBI" id="CHEBI:30413"/>
    </cofactor>
</comment>
<gene>
    <name evidence="7" type="ORF">B0A48_13043</name>
</gene>
<dbReference type="SUPFAM" id="SSF48264">
    <property type="entry name" value="Cytochrome P450"/>
    <property type="match status" value="1"/>
</dbReference>
<evidence type="ECO:0000256" key="3">
    <source>
        <dbReference type="ARBA" id="ARBA00022723"/>
    </source>
</evidence>
<reference evidence="8" key="1">
    <citation type="submission" date="2017-03" db="EMBL/GenBank/DDBJ databases">
        <title>Genomes of endolithic fungi from Antarctica.</title>
        <authorList>
            <person name="Coleine C."/>
            <person name="Masonjones S."/>
            <person name="Stajich J.E."/>
        </authorList>
    </citation>
    <scope>NUCLEOTIDE SEQUENCE [LARGE SCALE GENOMIC DNA]</scope>
    <source>
        <strain evidence="8">CCFEE 5527</strain>
    </source>
</reference>
<dbReference type="GO" id="GO:0005506">
    <property type="term" value="F:iron ion binding"/>
    <property type="evidence" value="ECO:0007669"/>
    <property type="project" value="InterPro"/>
</dbReference>
<dbReference type="InParanoid" id="A0A1V8SN42"/>
<dbReference type="EMBL" id="NAJO01000034">
    <property type="protein sequence ID" value="OQO00553.1"/>
    <property type="molecule type" value="Genomic_DNA"/>
</dbReference>
<accession>A0A1V8SN42</accession>
<sequence length="503" mass="56780">MLTLYLVVGVASAYLIYNVLLEPLYLSPLSRIPGPKLYALTKWRLAFDDWRGVRTITIDRLHLKYGPAIRVGPSEVHFNSLAALQKIYGAGSGFERTTFYRMFDVYGHQNLFTFHSSKQHGDRKKLLANAYSKSTMMKPAVAAMVERKTEQYLRLVEEYGEAPNDLFKTLHYFSIDSITNFLYGRRNGGTSALTGNGTDRALLIDIFDPARRKLSWFATHAPSLTKWLYTRVNLAEALVRPMLPMQKPSTYTGIRAHALQAFHRSRNAADKSAGGEQTVISELFKHTNLQDLDVASECADHLLAGIDTTADTLMFMFWALSLPKHKLIQQRLVTEVKDMQLTSDGSTTNLVEASDKLPYLDAVIKESLRLYAPLPASEPRRLPMRDTEIDGYTVPAGTVVAMAPYSLHRNSEVFESPLEFRPERWLEPDVSAQNRWFWAFSSGGRMCIGKHLAMAEMTSLYRTAIAPGFEGKSPAITSRVEVFFDLTQPSFAEHECPIVFKKQ</sequence>
<dbReference type="OrthoDB" id="1470350at2759"/>
<dbReference type="PRINTS" id="PR00465">
    <property type="entry name" value="EP450IV"/>
</dbReference>
<dbReference type="PANTHER" id="PTHR24305">
    <property type="entry name" value="CYTOCHROME P450"/>
    <property type="match status" value="1"/>
</dbReference>
<dbReference type="PROSITE" id="PS00086">
    <property type="entry name" value="CYTOCHROME_P450"/>
    <property type="match status" value="1"/>
</dbReference>
<dbReference type="Pfam" id="PF00067">
    <property type="entry name" value="p450"/>
    <property type="match status" value="1"/>
</dbReference>
<evidence type="ECO:0000256" key="2">
    <source>
        <dbReference type="ARBA" id="ARBA00010617"/>
    </source>
</evidence>
<evidence type="ECO:0000256" key="4">
    <source>
        <dbReference type="ARBA" id="ARBA00023004"/>
    </source>
</evidence>
<dbReference type="InterPro" id="IPR050121">
    <property type="entry name" value="Cytochrome_P450_monoxygenase"/>
</dbReference>
<dbReference type="PRINTS" id="PR00385">
    <property type="entry name" value="P450"/>
</dbReference>
<dbReference type="InterPro" id="IPR036396">
    <property type="entry name" value="Cyt_P450_sf"/>
</dbReference>
<dbReference type="PANTHER" id="PTHR24305:SF164">
    <property type="entry name" value="P450, PUTATIVE (EUROFUNG)-RELATED"/>
    <property type="match status" value="1"/>
</dbReference>
<dbReference type="Proteomes" id="UP000192596">
    <property type="component" value="Unassembled WGS sequence"/>
</dbReference>
<evidence type="ECO:0000313" key="7">
    <source>
        <dbReference type="EMBL" id="OQO00553.1"/>
    </source>
</evidence>
<keyword evidence="8" id="KW-1185">Reference proteome</keyword>
<dbReference type="GO" id="GO:0004497">
    <property type="term" value="F:monooxygenase activity"/>
    <property type="evidence" value="ECO:0007669"/>
    <property type="project" value="UniProtKB-KW"/>
</dbReference>
<dbReference type="Gene3D" id="1.10.630.10">
    <property type="entry name" value="Cytochrome P450"/>
    <property type="match status" value="1"/>
</dbReference>
<name>A0A1V8SN42_9PEZI</name>
<evidence type="ECO:0000313" key="8">
    <source>
        <dbReference type="Proteomes" id="UP000192596"/>
    </source>
</evidence>
<dbReference type="InterPro" id="IPR001128">
    <property type="entry name" value="Cyt_P450"/>
</dbReference>
<evidence type="ECO:0000256" key="1">
    <source>
        <dbReference type="ARBA" id="ARBA00001971"/>
    </source>
</evidence>
<evidence type="ECO:0000256" key="6">
    <source>
        <dbReference type="RuleBase" id="RU000461"/>
    </source>
</evidence>
<dbReference type="GO" id="GO:0016705">
    <property type="term" value="F:oxidoreductase activity, acting on paired donors, with incorporation or reduction of molecular oxygen"/>
    <property type="evidence" value="ECO:0007669"/>
    <property type="project" value="InterPro"/>
</dbReference>
<feature type="binding site" description="axial binding residue" evidence="5">
    <location>
        <position position="447"/>
    </location>
    <ligand>
        <name>heme</name>
        <dbReference type="ChEBI" id="CHEBI:30413"/>
    </ligand>
    <ligandPart>
        <name>Fe</name>
        <dbReference type="ChEBI" id="CHEBI:18248"/>
    </ligandPart>
</feature>
<comment type="caution">
    <text evidence="7">The sequence shown here is derived from an EMBL/GenBank/DDBJ whole genome shotgun (WGS) entry which is preliminary data.</text>
</comment>
<comment type="similarity">
    <text evidence="2 6">Belongs to the cytochrome P450 family.</text>
</comment>
<protein>
    <submittedName>
        <fullName evidence="7">Uncharacterized protein</fullName>
    </submittedName>
</protein>
<dbReference type="AlphaFoldDB" id="A0A1V8SN42"/>
<dbReference type="InterPro" id="IPR017972">
    <property type="entry name" value="Cyt_P450_CS"/>
</dbReference>
<keyword evidence="6" id="KW-0560">Oxidoreductase</keyword>
<evidence type="ECO:0000256" key="5">
    <source>
        <dbReference type="PIRSR" id="PIRSR602403-1"/>
    </source>
</evidence>
<organism evidence="7 8">
    <name type="scientific">Cryoendolithus antarcticus</name>
    <dbReference type="NCBI Taxonomy" id="1507870"/>
    <lineage>
        <taxon>Eukaryota</taxon>
        <taxon>Fungi</taxon>
        <taxon>Dikarya</taxon>
        <taxon>Ascomycota</taxon>
        <taxon>Pezizomycotina</taxon>
        <taxon>Dothideomycetes</taxon>
        <taxon>Dothideomycetidae</taxon>
        <taxon>Cladosporiales</taxon>
        <taxon>Cladosporiaceae</taxon>
        <taxon>Cryoendolithus</taxon>
    </lineage>
</organism>
<dbReference type="InterPro" id="IPR002403">
    <property type="entry name" value="Cyt_P450_E_grp-IV"/>
</dbReference>
<keyword evidence="6" id="KW-0503">Monooxygenase</keyword>
<dbReference type="STRING" id="1507870.A0A1V8SN42"/>
<keyword evidence="3 5" id="KW-0479">Metal-binding</keyword>
<keyword evidence="5 6" id="KW-0349">Heme</keyword>
<keyword evidence="4 5" id="KW-0408">Iron</keyword>
<dbReference type="GO" id="GO:0020037">
    <property type="term" value="F:heme binding"/>
    <property type="evidence" value="ECO:0007669"/>
    <property type="project" value="InterPro"/>
</dbReference>
<proteinExistence type="inferred from homology"/>